<keyword evidence="8" id="KW-0238">DNA-binding</keyword>
<dbReference type="GO" id="GO:0016779">
    <property type="term" value="F:nucleotidyltransferase activity"/>
    <property type="evidence" value="ECO:0007669"/>
    <property type="project" value="UniProtKB-KW"/>
</dbReference>
<evidence type="ECO:0000256" key="8">
    <source>
        <dbReference type="ARBA" id="ARBA00023125"/>
    </source>
</evidence>
<keyword evidence="2" id="KW-0548">Nucleotidyltransferase</keyword>
<evidence type="ECO:0000259" key="11">
    <source>
        <dbReference type="PROSITE" id="PS51027"/>
    </source>
</evidence>
<keyword evidence="13" id="KW-1185">Reference proteome</keyword>
<dbReference type="GO" id="GO:0016787">
    <property type="term" value="F:hydrolase activity"/>
    <property type="evidence" value="ECO:0007669"/>
    <property type="project" value="UniProtKB-KW"/>
</dbReference>
<evidence type="ECO:0000256" key="2">
    <source>
        <dbReference type="ARBA" id="ARBA00022695"/>
    </source>
</evidence>
<dbReference type="GO" id="GO:0003677">
    <property type="term" value="F:DNA binding"/>
    <property type="evidence" value="ECO:0007669"/>
    <property type="project" value="UniProtKB-KW"/>
</dbReference>
<evidence type="ECO:0000256" key="6">
    <source>
        <dbReference type="ARBA" id="ARBA00022801"/>
    </source>
</evidence>
<evidence type="ECO:0000313" key="13">
    <source>
        <dbReference type="Proteomes" id="UP000005237"/>
    </source>
</evidence>
<feature type="domain" description="Integrase-type" evidence="11">
    <location>
        <begin position="94"/>
        <end position="145"/>
    </location>
</feature>
<dbReference type="InterPro" id="IPR001037">
    <property type="entry name" value="Integrase_C_retrovir"/>
</dbReference>
<reference evidence="12" key="2">
    <citation type="submission" date="2022-06" db="UniProtKB">
        <authorList>
            <consortium name="EnsemblMetazoa"/>
        </authorList>
    </citation>
    <scope>IDENTIFICATION</scope>
    <source>
        <strain evidence="12">DF5081</strain>
    </source>
</reference>
<dbReference type="EnsemblMetazoa" id="CJA18336.1">
    <property type="protein sequence ID" value="CJA18336.1"/>
    <property type="gene ID" value="WBGene00137540"/>
</dbReference>
<keyword evidence="4" id="KW-0479">Metal-binding</keyword>
<organism evidence="12 13">
    <name type="scientific">Caenorhabditis japonica</name>
    <dbReference type="NCBI Taxonomy" id="281687"/>
    <lineage>
        <taxon>Eukaryota</taxon>
        <taxon>Metazoa</taxon>
        <taxon>Ecdysozoa</taxon>
        <taxon>Nematoda</taxon>
        <taxon>Chromadorea</taxon>
        <taxon>Rhabditida</taxon>
        <taxon>Rhabditina</taxon>
        <taxon>Rhabditomorpha</taxon>
        <taxon>Rhabditoidea</taxon>
        <taxon>Rhabditidae</taxon>
        <taxon>Peloderinae</taxon>
        <taxon>Caenorhabditis</taxon>
    </lineage>
</organism>
<dbReference type="PROSITE" id="PS51027">
    <property type="entry name" value="INTEGRASE_DBD"/>
    <property type="match status" value="1"/>
</dbReference>
<evidence type="ECO:0000256" key="10">
    <source>
        <dbReference type="SAM" id="MobiDB-lite"/>
    </source>
</evidence>
<name>A0A8R1E409_CAEJA</name>
<evidence type="ECO:0000256" key="5">
    <source>
        <dbReference type="ARBA" id="ARBA00022759"/>
    </source>
</evidence>
<feature type="compositionally biased region" description="Basic and acidic residues" evidence="10">
    <location>
        <begin position="468"/>
        <end position="486"/>
    </location>
</feature>
<dbReference type="Proteomes" id="UP000005237">
    <property type="component" value="Unassembled WGS sequence"/>
</dbReference>
<evidence type="ECO:0000256" key="3">
    <source>
        <dbReference type="ARBA" id="ARBA00022722"/>
    </source>
</evidence>
<evidence type="ECO:0000256" key="9">
    <source>
        <dbReference type="PROSITE-ProRule" id="PRU00506"/>
    </source>
</evidence>
<evidence type="ECO:0000313" key="12">
    <source>
        <dbReference type="EnsemblMetazoa" id="CJA18336.1"/>
    </source>
</evidence>
<keyword evidence="1" id="KW-0808">Transferase</keyword>
<keyword evidence="6" id="KW-0378">Hydrolase</keyword>
<accession>A0A8R1E409</accession>
<proteinExistence type="predicted"/>
<dbReference type="AlphaFoldDB" id="A0A8R1E409"/>
<protein>
    <submittedName>
        <fullName evidence="12">Integrase-type domain-containing protein</fullName>
    </submittedName>
</protein>
<feature type="region of interest" description="Disordered" evidence="10">
    <location>
        <begin position="467"/>
        <end position="514"/>
    </location>
</feature>
<dbReference type="GO" id="GO:0046872">
    <property type="term" value="F:metal ion binding"/>
    <property type="evidence" value="ECO:0007669"/>
    <property type="project" value="UniProtKB-KW"/>
</dbReference>
<sequence length="514" mass="58723">ILKKKTAVPMEWDEQIPFAVFAYNSVAHKTTGESPMFLMYGRESKHPIHMEGEDAVGLDYSYADEYKHILVQELLKAHRRAKEHAEREWEENKKLFDQKCPKLVNKWKGPYRVVKCTQNSATVIPILGGKEEFVIPFDNLRVIPVEMENVPIVTNKGRQKQKVPMWGKEDECVNVISDMNHNNLSIYRSEELFWCRCPTPCQFTLSKAPGLRTSSPTQLVRMAVLLQGMPQLKEKEKVNRAKILSLHPLPFNYDRKVIDEDVWMMLAKCPTIVPTLRSSVLEKPFHEHYLQILKEEEETAGEVSTQILVLTLPGVNSEVVRTLGHPHREWKTIVEEKEDVNLVATRLKCSAILVIVPFAVDRATVRTWSVVMQAISASIDCILVAAPVQDQKIDWTLESEYAEVMEAMNRENGGVLEVISPGAKDAGWRNATLLLVGSSQCTKSYWECVNKVLEEKGGKKLKTVGMSEKTKHQEQGGRTTQKEVVRGQKMGFPKRKTFKNEPYKKKNTYLPEKH</sequence>
<evidence type="ECO:0000256" key="4">
    <source>
        <dbReference type="ARBA" id="ARBA00022723"/>
    </source>
</evidence>
<keyword evidence="5" id="KW-0255">Endonuclease</keyword>
<dbReference type="GO" id="GO:0004519">
    <property type="term" value="F:endonuclease activity"/>
    <property type="evidence" value="ECO:0007669"/>
    <property type="project" value="UniProtKB-KW"/>
</dbReference>
<dbReference type="InterPro" id="IPR036397">
    <property type="entry name" value="RNaseH_sf"/>
</dbReference>
<keyword evidence="3" id="KW-0540">Nuclease</keyword>
<dbReference type="Gene3D" id="3.30.420.10">
    <property type="entry name" value="Ribonuclease H-like superfamily/Ribonuclease H"/>
    <property type="match status" value="1"/>
</dbReference>
<reference evidence="13" key="1">
    <citation type="submission" date="2010-08" db="EMBL/GenBank/DDBJ databases">
        <authorList>
            <consortium name="Caenorhabditis japonica Sequencing Consortium"/>
            <person name="Wilson R.K."/>
        </authorList>
    </citation>
    <scope>NUCLEOTIDE SEQUENCE [LARGE SCALE GENOMIC DNA]</scope>
    <source>
        <strain evidence="13">DF5081</strain>
    </source>
</reference>
<feature type="DNA-binding region" description="Integrase-type" evidence="9">
    <location>
        <begin position="94"/>
        <end position="145"/>
    </location>
</feature>
<evidence type="ECO:0000256" key="7">
    <source>
        <dbReference type="ARBA" id="ARBA00022908"/>
    </source>
</evidence>
<keyword evidence="7" id="KW-0229">DNA integration</keyword>
<dbReference type="GO" id="GO:0015074">
    <property type="term" value="P:DNA integration"/>
    <property type="evidence" value="ECO:0007669"/>
    <property type="project" value="UniProtKB-KW"/>
</dbReference>
<evidence type="ECO:0000256" key="1">
    <source>
        <dbReference type="ARBA" id="ARBA00022679"/>
    </source>
</evidence>